<keyword evidence="4" id="KW-1185">Reference proteome</keyword>
<feature type="chain" id="PRO_5001605563" evidence="2">
    <location>
        <begin position="19"/>
        <end position="100"/>
    </location>
</feature>
<keyword evidence="1" id="KW-0812">Transmembrane</keyword>
<feature type="signal peptide" evidence="2">
    <location>
        <begin position="1"/>
        <end position="18"/>
    </location>
</feature>
<proteinExistence type="predicted"/>
<evidence type="ECO:0000313" key="4">
    <source>
        <dbReference type="Proteomes" id="UP000031737"/>
    </source>
</evidence>
<gene>
    <name evidence="3" type="ORF">TRSC58_07635</name>
</gene>
<name>A0A061IRJ0_TRYRA</name>
<evidence type="ECO:0000313" key="3">
    <source>
        <dbReference type="EMBL" id="ESL04833.1"/>
    </source>
</evidence>
<evidence type="ECO:0000256" key="2">
    <source>
        <dbReference type="SAM" id="SignalP"/>
    </source>
</evidence>
<organism evidence="3 4">
    <name type="scientific">Trypanosoma rangeli SC58</name>
    <dbReference type="NCBI Taxonomy" id="429131"/>
    <lineage>
        <taxon>Eukaryota</taxon>
        <taxon>Discoba</taxon>
        <taxon>Euglenozoa</taxon>
        <taxon>Kinetoplastea</taxon>
        <taxon>Metakinetoplastina</taxon>
        <taxon>Trypanosomatida</taxon>
        <taxon>Trypanosomatidae</taxon>
        <taxon>Trypanosoma</taxon>
        <taxon>Herpetosoma</taxon>
    </lineage>
</organism>
<keyword evidence="1" id="KW-0472">Membrane</keyword>
<reference evidence="3 4" key="1">
    <citation type="submission" date="2013-07" db="EMBL/GenBank/DDBJ databases">
        <authorList>
            <person name="Stoco P.H."/>
            <person name="Wagner G."/>
            <person name="Gerber A."/>
            <person name="Zaha A."/>
            <person name="Thompson C."/>
            <person name="Bartholomeu D.C."/>
            <person name="Luckemeyer D.D."/>
            <person name="Bahia D."/>
            <person name="Loreto E."/>
            <person name="Prestes E.B."/>
            <person name="Lima F.M."/>
            <person name="Rodrigues-Luiz G."/>
            <person name="Vallejo G.A."/>
            <person name="Filho J.F."/>
            <person name="Monteiro K.M."/>
            <person name="Tyler K.M."/>
            <person name="de Almeida L.G."/>
            <person name="Ortiz M.F."/>
            <person name="Siervo M.A."/>
            <person name="de Moraes M.H."/>
            <person name="Cunha O.L."/>
            <person name="Mendonca-Neto R."/>
            <person name="Silva R."/>
            <person name="Teixeira S.M."/>
            <person name="Murta S.M."/>
            <person name="Sincero T.C."/>
            <person name="Mendes T.A."/>
            <person name="Urmenyi T.P."/>
            <person name="Silva V.G."/>
            <person name="da Rocha W.D."/>
            <person name="Andersson B."/>
            <person name="Romanha A.J."/>
            <person name="Steindel M."/>
            <person name="de Vasconcelos A.T."/>
            <person name="Grisard E.C."/>
        </authorList>
    </citation>
    <scope>NUCLEOTIDE SEQUENCE [LARGE SCALE GENOMIC DNA]</scope>
    <source>
        <strain evidence="3 4">SC58</strain>
    </source>
</reference>
<dbReference type="EMBL" id="AUPL01008432">
    <property type="protein sequence ID" value="ESL04833.1"/>
    <property type="molecule type" value="Genomic_DNA"/>
</dbReference>
<keyword evidence="2" id="KW-0732">Signal</keyword>
<comment type="caution">
    <text evidence="3">The sequence shown here is derived from an EMBL/GenBank/DDBJ whole genome shotgun (WGS) entry which is preliminary data.</text>
</comment>
<protein>
    <submittedName>
        <fullName evidence="3">Uncharacterized protein</fullName>
    </submittedName>
</protein>
<evidence type="ECO:0000256" key="1">
    <source>
        <dbReference type="SAM" id="Phobius"/>
    </source>
</evidence>
<feature type="transmembrane region" description="Helical" evidence="1">
    <location>
        <begin position="44"/>
        <end position="72"/>
    </location>
</feature>
<accession>A0A061IRJ0</accession>
<dbReference type="AlphaFoldDB" id="A0A061IRJ0"/>
<dbReference type="VEuPathDB" id="TriTrypDB:TRSC58_07635"/>
<keyword evidence="1" id="KW-1133">Transmembrane helix</keyword>
<sequence length="100" mass="11710">MLLLLLLLFFLFYLTVFHYREHAPPCRACWRRLLRLFEFHLPSLFFFSIVFAITFSAFSIPLSLSLCVCLFVRLLCWCVDALLVTVECPLFIRAPACRSA</sequence>
<dbReference type="Proteomes" id="UP000031737">
    <property type="component" value="Unassembled WGS sequence"/>
</dbReference>